<dbReference type="AlphaFoldDB" id="A0A2G5H7Z2"/>
<reference evidence="7 9" key="2">
    <citation type="submission" date="2023-09" db="EMBL/GenBank/DDBJ databases">
        <title>Complete-Gapless Cercospora beticola genome.</title>
        <authorList>
            <person name="Wyatt N.A."/>
            <person name="Spanner R.E."/>
            <person name="Bolton M.D."/>
        </authorList>
    </citation>
    <scope>NUCLEOTIDE SEQUENCE [LARGE SCALE GENOMIC DNA]</scope>
    <source>
        <strain evidence="7">Cb09-40</strain>
    </source>
</reference>
<evidence type="ECO:0000259" key="5">
    <source>
        <dbReference type="Pfam" id="PF01425"/>
    </source>
</evidence>
<dbReference type="GO" id="GO:0016787">
    <property type="term" value="F:hydrolase activity"/>
    <property type="evidence" value="ECO:0007669"/>
    <property type="project" value="UniProtKB-KW"/>
</dbReference>
<feature type="domain" description="Amidase" evidence="5">
    <location>
        <begin position="83"/>
        <end position="535"/>
    </location>
</feature>
<evidence type="ECO:0000256" key="4">
    <source>
        <dbReference type="PIRSR" id="PIRSR001221-2"/>
    </source>
</evidence>
<dbReference type="InterPro" id="IPR023631">
    <property type="entry name" value="Amidase_dom"/>
</dbReference>
<dbReference type="PANTHER" id="PTHR46072:SF4">
    <property type="entry name" value="AMIDASE C550.07-RELATED"/>
    <property type="match status" value="1"/>
</dbReference>
<sequence length="558" mass="62113">MRNRESRRGFSAAVQLNERQREIIEQIPAEWRINASLPWSERDPMSLPERSGILSVLELEITESSTTNILGKIRCRRWSATQVTLAFCKRAAIAHQAVNCVSEFMFDEALRTAHALDDYMAEHNKTIGPLHGLPISIKEHIELKGSRATAGLWAWADFRSQEDSVVVHMLRRQGAIFHVKTTNPQLIMALETDSNLFGRTLNPHNTTLTCGGSSGGEAALICLRGSVVGIGADIGGSIRVPSGFCGLYGLKPSVARLPHGGLRGLHAGMENIIGCVGPMATCVADLQLICDSILACQPWDIEPSLIELPWKLDVHMPGRLRVGILWHDGVVAPHPPIRREMLRVQQALQRAGHSTFEWDPVENKQLVGLIDELYFLDGGEEYFEILKSGKENAVPIMQWLLDSKASKTYKVQETWKINTIVDKLRSSHLSRWISSDVDVLLTPVNASLASGHDESRYWGYSSVYNLLDLPAVAFPTGVINSADTWASYPAEQKHAMSSIDAYYRQMYDEYGPEKYVNAPVSLQLVGRRLREEELLRALEIVDRALAGCKYGQLDLARA</sequence>
<comment type="similarity">
    <text evidence="1">Belongs to the amidase family.</text>
</comment>
<evidence type="ECO:0000256" key="1">
    <source>
        <dbReference type="ARBA" id="ARBA00009199"/>
    </source>
</evidence>
<dbReference type="OrthoDB" id="6428749at2759"/>
<evidence type="ECO:0000313" key="9">
    <source>
        <dbReference type="Proteomes" id="UP001302367"/>
    </source>
</evidence>
<evidence type="ECO:0000256" key="2">
    <source>
        <dbReference type="ARBA" id="ARBA00022801"/>
    </source>
</evidence>
<reference evidence="6 8" key="1">
    <citation type="submission" date="2015-10" db="EMBL/GenBank/DDBJ databases">
        <title>The cercosporin biosynthetic gene cluster was horizontally transferred to several fungal lineages and shown to be expanded in Cercospora beticola based on microsynteny with recipient genomes.</title>
        <authorList>
            <person name="De Jonge R."/>
            <person name="Ebert M.K."/>
            <person name="Suttle J.C."/>
            <person name="Jurick Ii W.M."/>
            <person name="Secor G.A."/>
            <person name="Thomma B.P."/>
            <person name="Van De Peer Y."/>
            <person name="Bolton M.D."/>
        </authorList>
    </citation>
    <scope>NUCLEOTIDE SEQUENCE [LARGE SCALE GENOMIC DNA]</scope>
    <source>
        <strain evidence="6 8">09-40</strain>
    </source>
</reference>
<dbReference type="PIRSF" id="PIRSF001221">
    <property type="entry name" value="Amidase_fungi"/>
    <property type="match status" value="1"/>
</dbReference>
<dbReference type="Pfam" id="PF01425">
    <property type="entry name" value="Amidase"/>
    <property type="match status" value="1"/>
</dbReference>
<dbReference type="Proteomes" id="UP000230605">
    <property type="component" value="Chromosome 5"/>
</dbReference>
<keyword evidence="9" id="KW-1185">Reference proteome</keyword>
<dbReference type="EMBL" id="LKMD01000108">
    <property type="protein sequence ID" value="PIA88423.1"/>
    <property type="molecule type" value="Genomic_DNA"/>
</dbReference>
<evidence type="ECO:0000256" key="3">
    <source>
        <dbReference type="PIRSR" id="PIRSR001221-1"/>
    </source>
</evidence>
<dbReference type="InterPro" id="IPR036928">
    <property type="entry name" value="AS_sf"/>
</dbReference>
<dbReference type="Gene3D" id="3.90.1300.10">
    <property type="entry name" value="Amidase signature (AS) domain"/>
    <property type="match status" value="1"/>
</dbReference>
<proteinExistence type="inferred from homology"/>
<feature type="active site" description="Charge relay system" evidence="3">
    <location>
        <position position="213"/>
    </location>
</feature>
<dbReference type="PANTHER" id="PTHR46072">
    <property type="entry name" value="AMIDASE-RELATED-RELATED"/>
    <property type="match status" value="1"/>
</dbReference>
<feature type="binding site" evidence="4">
    <location>
        <position position="187"/>
    </location>
    <ligand>
        <name>substrate</name>
    </ligand>
</feature>
<accession>A0A2G5H7Z2</accession>
<feature type="binding site" evidence="4">
    <location>
        <begin position="234"/>
        <end position="237"/>
    </location>
    <ligand>
        <name>substrate</name>
    </ligand>
</feature>
<organism evidence="6 8">
    <name type="scientific">Cercospora beticola</name>
    <name type="common">Sugarbeet leaf spot fungus</name>
    <dbReference type="NCBI Taxonomy" id="122368"/>
    <lineage>
        <taxon>Eukaryota</taxon>
        <taxon>Fungi</taxon>
        <taxon>Dikarya</taxon>
        <taxon>Ascomycota</taxon>
        <taxon>Pezizomycotina</taxon>
        <taxon>Dothideomycetes</taxon>
        <taxon>Dothideomycetidae</taxon>
        <taxon>Mycosphaerellales</taxon>
        <taxon>Mycosphaerellaceae</taxon>
        <taxon>Cercospora</taxon>
    </lineage>
</organism>
<feature type="active site" description="Acyl-ester intermediate" evidence="3">
    <location>
        <position position="237"/>
    </location>
</feature>
<dbReference type="SUPFAM" id="SSF75304">
    <property type="entry name" value="Amidase signature (AS) enzymes"/>
    <property type="match status" value="1"/>
</dbReference>
<keyword evidence="2" id="KW-0378">Hydrolase</keyword>
<evidence type="ECO:0000313" key="8">
    <source>
        <dbReference type="Proteomes" id="UP000230605"/>
    </source>
</evidence>
<gene>
    <name evidence="6" type="ORF">CB0940_06749</name>
    <name evidence="7" type="ORF">RHO25_007294</name>
</gene>
<dbReference type="EMBL" id="CP134188">
    <property type="protein sequence ID" value="WPB02658.1"/>
    <property type="molecule type" value="Genomic_DNA"/>
</dbReference>
<protein>
    <submittedName>
        <fullName evidence="6">Putative amidase</fullName>
    </submittedName>
</protein>
<feature type="binding site" evidence="4">
    <location>
        <position position="213"/>
    </location>
    <ligand>
        <name>substrate</name>
    </ligand>
</feature>
<name>A0A2G5H7Z2_CERBT</name>
<dbReference type="Proteomes" id="UP001302367">
    <property type="component" value="Chromosome 5"/>
</dbReference>
<evidence type="ECO:0000313" key="7">
    <source>
        <dbReference type="EMBL" id="WPB02658.1"/>
    </source>
</evidence>
<evidence type="ECO:0000313" key="6">
    <source>
        <dbReference type="EMBL" id="PIA88423.1"/>
    </source>
</evidence>
<feature type="active site" description="Charge relay system" evidence="3">
    <location>
        <position position="138"/>
    </location>
</feature>